<feature type="compositionally biased region" description="Polar residues" evidence="1">
    <location>
        <begin position="71"/>
        <end position="83"/>
    </location>
</feature>
<evidence type="ECO:0000256" key="1">
    <source>
        <dbReference type="SAM" id="MobiDB-lite"/>
    </source>
</evidence>
<accession>A0A0D1WQN8</accession>
<feature type="region of interest" description="Disordered" evidence="1">
    <location>
        <begin position="127"/>
        <end position="175"/>
    </location>
</feature>
<feature type="compositionally biased region" description="Polar residues" evidence="1">
    <location>
        <begin position="8"/>
        <end position="23"/>
    </location>
</feature>
<evidence type="ECO:0000313" key="3">
    <source>
        <dbReference type="Proteomes" id="UP000054302"/>
    </source>
</evidence>
<organism evidence="2 3">
    <name type="scientific">Exophiala mesophila</name>
    <name type="common">Black yeast-like fungus</name>
    <dbReference type="NCBI Taxonomy" id="212818"/>
    <lineage>
        <taxon>Eukaryota</taxon>
        <taxon>Fungi</taxon>
        <taxon>Dikarya</taxon>
        <taxon>Ascomycota</taxon>
        <taxon>Pezizomycotina</taxon>
        <taxon>Eurotiomycetes</taxon>
        <taxon>Chaetothyriomycetidae</taxon>
        <taxon>Chaetothyriales</taxon>
        <taxon>Herpotrichiellaceae</taxon>
        <taxon>Exophiala</taxon>
    </lineage>
</organism>
<evidence type="ECO:0000313" key="2">
    <source>
        <dbReference type="EMBL" id="KIV91415.1"/>
    </source>
</evidence>
<name>A0A0D1WQN8_EXOME</name>
<gene>
    <name evidence="2" type="ORF">PV10_05957</name>
</gene>
<feature type="compositionally biased region" description="Basic and acidic residues" evidence="1">
    <location>
        <begin position="127"/>
        <end position="146"/>
    </location>
</feature>
<dbReference type="VEuPathDB" id="FungiDB:PV10_05957"/>
<feature type="region of interest" description="Disordered" evidence="1">
    <location>
        <begin position="66"/>
        <end position="93"/>
    </location>
</feature>
<dbReference type="AlphaFoldDB" id="A0A0D1WQN8"/>
<sequence>MAHKTDKSNSILDNDNDVRNNSSIIKEADMSSGAMARLDSHEFLSTHTDTTFGNKLDGETIKKTNAGRIMTNPNGSGRASTPANRAFSHPEEEPLSDLVRQIIFGSGMTPGLEAMRKTPQWLAAMAERRNSETDKENLEQEMRDRGAQYIHHANLPIRESGKRWASDSGNQSKEH</sequence>
<protein>
    <submittedName>
        <fullName evidence="2">Uncharacterized protein</fullName>
    </submittedName>
</protein>
<dbReference type="GeneID" id="27323802"/>
<reference evidence="2 3" key="1">
    <citation type="submission" date="2015-01" db="EMBL/GenBank/DDBJ databases">
        <title>The Genome Sequence of Exophiala mesophila CBS40295.</title>
        <authorList>
            <consortium name="The Broad Institute Genomics Platform"/>
            <person name="Cuomo C."/>
            <person name="de Hoog S."/>
            <person name="Gorbushina A."/>
            <person name="Stielow B."/>
            <person name="Teixiera M."/>
            <person name="Abouelleil A."/>
            <person name="Chapman S.B."/>
            <person name="Priest M."/>
            <person name="Young S.K."/>
            <person name="Wortman J."/>
            <person name="Nusbaum C."/>
            <person name="Birren B."/>
        </authorList>
    </citation>
    <scope>NUCLEOTIDE SEQUENCE [LARGE SCALE GENOMIC DNA]</scope>
    <source>
        <strain evidence="2 3">CBS 40295</strain>
    </source>
</reference>
<feature type="region of interest" description="Disordered" evidence="1">
    <location>
        <begin position="1"/>
        <end position="23"/>
    </location>
</feature>
<keyword evidence="3" id="KW-1185">Reference proteome</keyword>
<dbReference type="Proteomes" id="UP000054302">
    <property type="component" value="Unassembled WGS sequence"/>
</dbReference>
<dbReference type="EMBL" id="KN847523">
    <property type="protein sequence ID" value="KIV91415.1"/>
    <property type="molecule type" value="Genomic_DNA"/>
</dbReference>
<proteinExistence type="predicted"/>
<dbReference type="RefSeq" id="XP_016222989.1">
    <property type="nucleotide sequence ID" value="XM_016370696.1"/>
</dbReference>
<dbReference type="HOGENOM" id="CLU_1532557_0_0_1"/>